<dbReference type="SUPFAM" id="SSF53067">
    <property type="entry name" value="Actin-like ATPase domain"/>
    <property type="match status" value="2"/>
</dbReference>
<dbReference type="Pfam" id="PF00814">
    <property type="entry name" value="TsaD"/>
    <property type="match status" value="1"/>
</dbReference>
<dbReference type="STRING" id="1267423.SAMN05216290_3778"/>
<dbReference type="GeneID" id="99988444"/>
<accession>A0A1I0RLY6</accession>
<evidence type="ECO:0000313" key="2">
    <source>
        <dbReference type="EMBL" id="SEW42108.1"/>
    </source>
</evidence>
<dbReference type="Proteomes" id="UP000199437">
    <property type="component" value="Unassembled WGS sequence"/>
</dbReference>
<protein>
    <submittedName>
        <fullName evidence="2">tRNA threonylcarbamoyladenosine biosynthesis protein TsaB</fullName>
    </submittedName>
</protein>
<dbReference type="GO" id="GO:0002949">
    <property type="term" value="P:tRNA threonylcarbamoyladenosine modification"/>
    <property type="evidence" value="ECO:0007669"/>
    <property type="project" value="InterPro"/>
</dbReference>
<dbReference type="RefSeq" id="WP_090260793.1">
    <property type="nucleotide sequence ID" value="NZ_FOIR01000005.1"/>
</dbReference>
<organism evidence="2 3">
    <name type="scientific">Roseivirga pacifica</name>
    <dbReference type="NCBI Taxonomy" id="1267423"/>
    <lineage>
        <taxon>Bacteria</taxon>
        <taxon>Pseudomonadati</taxon>
        <taxon>Bacteroidota</taxon>
        <taxon>Cytophagia</taxon>
        <taxon>Cytophagales</taxon>
        <taxon>Roseivirgaceae</taxon>
        <taxon>Roseivirga</taxon>
    </lineage>
</organism>
<name>A0A1I0RLY6_9BACT</name>
<feature type="domain" description="Gcp-like" evidence="1">
    <location>
        <begin position="33"/>
        <end position="221"/>
    </location>
</feature>
<proteinExistence type="predicted"/>
<dbReference type="EMBL" id="FOIR01000005">
    <property type="protein sequence ID" value="SEW42108.1"/>
    <property type="molecule type" value="Genomic_DNA"/>
</dbReference>
<dbReference type="PANTHER" id="PTHR11735">
    <property type="entry name" value="TRNA N6-ADENOSINE THREONYLCARBAMOYLTRANSFERASE"/>
    <property type="match status" value="1"/>
</dbReference>
<gene>
    <name evidence="2" type="ORF">SAMN05216290_3778</name>
</gene>
<dbReference type="NCBIfam" id="TIGR03725">
    <property type="entry name" value="T6A_YeaZ"/>
    <property type="match status" value="1"/>
</dbReference>
<keyword evidence="3" id="KW-1185">Reference proteome</keyword>
<dbReference type="CDD" id="cd24032">
    <property type="entry name" value="ASKHA_NBD_TsaB"/>
    <property type="match status" value="1"/>
</dbReference>
<dbReference type="PANTHER" id="PTHR11735:SF11">
    <property type="entry name" value="TRNA THREONYLCARBAMOYLADENOSINE BIOSYNTHESIS PROTEIN TSAB"/>
    <property type="match status" value="1"/>
</dbReference>
<dbReference type="InterPro" id="IPR000905">
    <property type="entry name" value="Gcp-like_dom"/>
</dbReference>
<dbReference type="Gene3D" id="3.30.420.40">
    <property type="match status" value="2"/>
</dbReference>
<evidence type="ECO:0000259" key="1">
    <source>
        <dbReference type="Pfam" id="PF00814"/>
    </source>
</evidence>
<dbReference type="InterPro" id="IPR022496">
    <property type="entry name" value="T6A_TsaB"/>
</dbReference>
<evidence type="ECO:0000313" key="3">
    <source>
        <dbReference type="Proteomes" id="UP000199437"/>
    </source>
</evidence>
<dbReference type="InterPro" id="IPR043129">
    <property type="entry name" value="ATPase_NBD"/>
</dbReference>
<dbReference type="OrthoDB" id="9784166at2"/>
<dbReference type="GO" id="GO:0005829">
    <property type="term" value="C:cytosol"/>
    <property type="evidence" value="ECO:0007669"/>
    <property type="project" value="TreeGrafter"/>
</dbReference>
<dbReference type="AlphaFoldDB" id="A0A1I0RLY6"/>
<sequence>MALILSIETSTPVCSVALTDSGNTLATEKLFLEKSHSNLLTLVIESVCKHAGVEMKSLDAVAVSEGPGSYTGLRIGVSTAKGICYALEKPLIAVPTLEAMAYEVNTANPFGYLLCPMLDARRMEVYAALYSPDLSVLHEVKPIILDEQSYQETLADKKMLFFGDGSNKFKALVEDSANAGFVEGVSPSAWAVGKIAAAKFSQNNFVDLAYFEPFYLKEYKAAKPKKLL</sequence>
<reference evidence="3" key="1">
    <citation type="submission" date="2016-10" db="EMBL/GenBank/DDBJ databases">
        <authorList>
            <person name="Varghese N."/>
            <person name="Submissions S."/>
        </authorList>
    </citation>
    <scope>NUCLEOTIDE SEQUENCE [LARGE SCALE GENOMIC DNA]</scope>
    <source>
        <strain evidence="3">CGMCC 1.12402</strain>
    </source>
</reference>